<evidence type="ECO:0000259" key="2">
    <source>
        <dbReference type="Pfam" id="PF03779"/>
    </source>
</evidence>
<dbReference type="Proteomes" id="UP000064967">
    <property type="component" value="Chromosome"/>
</dbReference>
<keyword evidence="4" id="KW-1185">Reference proteome</keyword>
<feature type="transmembrane region" description="Helical" evidence="1">
    <location>
        <begin position="50"/>
        <end position="69"/>
    </location>
</feature>
<dbReference type="Pfam" id="PF03779">
    <property type="entry name" value="SPW"/>
    <property type="match status" value="1"/>
</dbReference>
<dbReference type="KEGG" id="llu:AKJ09_08966"/>
<sequence>MTNTWIVGVLAVVFSLVSMFVNPQARYLNTILSIWLFISVWALPRGTIGTAWNNCLVAIVMFVASLSAATSTRTFGRAQTA</sequence>
<protein>
    <recommendedName>
        <fullName evidence="2">SPW repeat-containing integral membrane domain-containing protein</fullName>
    </recommendedName>
</protein>
<dbReference type="AlphaFoldDB" id="A0A0K1Q993"/>
<keyword evidence="1" id="KW-0812">Transmembrane</keyword>
<evidence type="ECO:0000313" key="4">
    <source>
        <dbReference type="Proteomes" id="UP000064967"/>
    </source>
</evidence>
<keyword evidence="1" id="KW-0472">Membrane</keyword>
<proteinExistence type="predicted"/>
<organism evidence="3 4">
    <name type="scientific">Labilithrix luteola</name>
    <dbReference type="NCBI Taxonomy" id="1391654"/>
    <lineage>
        <taxon>Bacteria</taxon>
        <taxon>Pseudomonadati</taxon>
        <taxon>Myxococcota</taxon>
        <taxon>Polyangia</taxon>
        <taxon>Polyangiales</taxon>
        <taxon>Labilitrichaceae</taxon>
        <taxon>Labilithrix</taxon>
    </lineage>
</organism>
<accession>A0A0K1Q993</accession>
<name>A0A0K1Q993_9BACT</name>
<evidence type="ECO:0000256" key="1">
    <source>
        <dbReference type="SAM" id="Phobius"/>
    </source>
</evidence>
<reference evidence="3 4" key="1">
    <citation type="submission" date="2015-08" db="EMBL/GenBank/DDBJ databases">
        <authorList>
            <person name="Babu N.S."/>
            <person name="Beckwith C.J."/>
            <person name="Beseler K.G."/>
            <person name="Brison A."/>
            <person name="Carone J.V."/>
            <person name="Caskin T.P."/>
            <person name="Diamond M."/>
            <person name="Durham M.E."/>
            <person name="Foxe J.M."/>
            <person name="Go M."/>
            <person name="Henderson B.A."/>
            <person name="Jones I.B."/>
            <person name="McGettigan J.A."/>
            <person name="Micheletti S.J."/>
            <person name="Nasrallah M.E."/>
            <person name="Ortiz D."/>
            <person name="Piller C.R."/>
            <person name="Privatt S.R."/>
            <person name="Schneider S.L."/>
            <person name="Sharp S."/>
            <person name="Smith T.C."/>
            <person name="Stanton J.D."/>
            <person name="Ullery H.E."/>
            <person name="Wilson R.J."/>
            <person name="Serrano M.G."/>
            <person name="Buck G."/>
            <person name="Lee V."/>
            <person name="Wang Y."/>
            <person name="Carvalho R."/>
            <person name="Voegtly L."/>
            <person name="Shi R."/>
            <person name="Duckworth R."/>
            <person name="Johnson A."/>
            <person name="Loviza R."/>
            <person name="Walstead R."/>
            <person name="Shah Z."/>
            <person name="Kiflezghi M."/>
            <person name="Wade K."/>
            <person name="Ball S.L."/>
            <person name="Bradley K.W."/>
            <person name="Asai D.J."/>
            <person name="Bowman C.A."/>
            <person name="Russell D.A."/>
            <person name="Pope W.H."/>
            <person name="Jacobs-Sera D."/>
            <person name="Hendrix R.W."/>
            <person name="Hatfull G.F."/>
        </authorList>
    </citation>
    <scope>NUCLEOTIDE SEQUENCE [LARGE SCALE GENOMIC DNA]</scope>
    <source>
        <strain evidence="3 4">DSM 27648</strain>
    </source>
</reference>
<evidence type="ECO:0000313" key="3">
    <source>
        <dbReference type="EMBL" id="AKV02303.1"/>
    </source>
</evidence>
<feature type="transmembrane region" description="Helical" evidence="1">
    <location>
        <begin position="6"/>
        <end position="22"/>
    </location>
</feature>
<gene>
    <name evidence="3" type="ORF">AKJ09_08966</name>
</gene>
<dbReference type="EMBL" id="CP012333">
    <property type="protein sequence ID" value="AKV02303.1"/>
    <property type="molecule type" value="Genomic_DNA"/>
</dbReference>
<feature type="transmembrane region" description="Helical" evidence="1">
    <location>
        <begin position="27"/>
        <end position="44"/>
    </location>
</feature>
<dbReference type="InterPro" id="IPR005530">
    <property type="entry name" value="SPW"/>
</dbReference>
<keyword evidence="1" id="KW-1133">Transmembrane helix</keyword>
<feature type="domain" description="SPW repeat-containing integral membrane" evidence="2">
    <location>
        <begin position="2"/>
        <end position="66"/>
    </location>
</feature>